<dbReference type="InParanoid" id="A0A162WMQ4"/>
<dbReference type="PANTHER" id="PTHR11947">
    <property type="entry name" value="PYRUVATE DEHYDROGENASE KINASE"/>
    <property type="match status" value="1"/>
</dbReference>
<dbReference type="Gene3D" id="3.30.565.10">
    <property type="entry name" value="Histidine kinase-like ATPase, C-terminal domain"/>
    <property type="match status" value="1"/>
</dbReference>
<dbReference type="GO" id="GO:0005759">
    <property type="term" value="C:mitochondrial matrix"/>
    <property type="evidence" value="ECO:0007669"/>
    <property type="project" value="UniProtKB-SubCell"/>
</dbReference>
<dbReference type="GO" id="GO:0010906">
    <property type="term" value="P:regulation of glucose metabolic process"/>
    <property type="evidence" value="ECO:0007669"/>
    <property type="project" value="TreeGrafter"/>
</dbReference>
<dbReference type="Proteomes" id="UP000077315">
    <property type="component" value="Unassembled WGS sequence"/>
</dbReference>
<organism evidence="9 10">
    <name type="scientific">Phycomyces blakesleeanus (strain ATCC 8743b / DSM 1359 / FGSC 10004 / NBRC 33097 / NRRL 1555)</name>
    <dbReference type="NCBI Taxonomy" id="763407"/>
    <lineage>
        <taxon>Eukaryota</taxon>
        <taxon>Fungi</taxon>
        <taxon>Fungi incertae sedis</taxon>
        <taxon>Mucoromycota</taxon>
        <taxon>Mucoromycotina</taxon>
        <taxon>Mucoromycetes</taxon>
        <taxon>Mucorales</taxon>
        <taxon>Phycomycetaceae</taxon>
        <taxon>Phycomyces</taxon>
    </lineage>
</organism>
<name>A0A162WMQ4_PHYB8</name>
<dbReference type="InterPro" id="IPR039028">
    <property type="entry name" value="BCKD/PDK"/>
</dbReference>
<keyword evidence="10" id="KW-1185">Reference proteome</keyword>
<dbReference type="Gene3D" id="1.20.140.20">
    <property type="entry name" value="Alpha-ketoacid/pyruvate dehydrogenase kinase, N-terminal domain"/>
    <property type="match status" value="1"/>
</dbReference>
<evidence type="ECO:0000256" key="7">
    <source>
        <dbReference type="RuleBase" id="RU366032"/>
    </source>
</evidence>
<dbReference type="InterPro" id="IPR036890">
    <property type="entry name" value="HATPase_C_sf"/>
</dbReference>
<dbReference type="Pfam" id="PF10436">
    <property type="entry name" value="BCDHK_Adom3"/>
    <property type="match status" value="1"/>
</dbReference>
<dbReference type="GO" id="GO:0005524">
    <property type="term" value="F:ATP binding"/>
    <property type="evidence" value="ECO:0007669"/>
    <property type="project" value="UniProtKB-UniRule"/>
</dbReference>
<dbReference type="GO" id="GO:0004740">
    <property type="term" value="F:pyruvate dehydrogenase (acetyl-transferring) kinase activity"/>
    <property type="evidence" value="ECO:0007669"/>
    <property type="project" value="TreeGrafter"/>
</dbReference>
<protein>
    <recommendedName>
        <fullName evidence="7">Protein-serine/threonine kinase</fullName>
        <ecNumber evidence="7">2.7.11.-</ecNumber>
    </recommendedName>
</protein>
<evidence type="ECO:0000256" key="1">
    <source>
        <dbReference type="ARBA" id="ARBA00006155"/>
    </source>
</evidence>
<dbReference type="InterPro" id="IPR018955">
    <property type="entry name" value="BCDHK/PDK_N"/>
</dbReference>
<dbReference type="RefSeq" id="XP_018287165.1">
    <property type="nucleotide sequence ID" value="XM_018432289.1"/>
</dbReference>
<reference evidence="10" key="1">
    <citation type="submission" date="2015-06" db="EMBL/GenBank/DDBJ databases">
        <title>Expansion of signal transduction pathways in fungi by whole-genome duplication.</title>
        <authorList>
            <consortium name="DOE Joint Genome Institute"/>
            <person name="Corrochano L.M."/>
            <person name="Kuo A."/>
            <person name="Marcet-Houben M."/>
            <person name="Polaino S."/>
            <person name="Salamov A."/>
            <person name="Villalobos J.M."/>
            <person name="Alvarez M.I."/>
            <person name="Avalos J."/>
            <person name="Benito E.P."/>
            <person name="Benoit I."/>
            <person name="Burger G."/>
            <person name="Camino L.P."/>
            <person name="Canovas D."/>
            <person name="Cerda-Olmedo E."/>
            <person name="Cheng J.-F."/>
            <person name="Dominguez A."/>
            <person name="Elias M."/>
            <person name="Eslava A.P."/>
            <person name="Glaser F."/>
            <person name="Grimwood J."/>
            <person name="Gutierrez G."/>
            <person name="Heitman J."/>
            <person name="Henrissat B."/>
            <person name="Iturriaga E.A."/>
            <person name="Lang B.F."/>
            <person name="Lavin J.L."/>
            <person name="Lee S."/>
            <person name="Li W."/>
            <person name="Lindquist E."/>
            <person name="Lopez-Garcia S."/>
            <person name="Luque E.M."/>
            <person name="Marcos A.T."/>
            <person name="Martin J."/>
            <person name="McCluskey K."/>
            <person name="Medina H.R."/>
            <person name="Miralles-Duran A."/>
            <person name="Miyazaki A."/>
            <person name="Munoz-Torres E."/>
            <person name="Oguiza J.A."/>
            <person name="Ohm R."/>
            <person name="Olmedo M."/>
            <person name="Orejas M."/>
            <person name="Ortiz-Castellanos L."/>
            <person name="Pisabarro A.G."/>
            <person name="Rodriguez-Romero J."/>
            <person name="Ruiz-Herrera J."/>
            <person name="Ruiz-Vazquez R."/>
            <person name="Sanz C."/>
            <person name="Schackwitz W."/>
            <person name="Schmutz J."/>
            <person name="Shahriari M."/>
            <person name="Shelest E."/>
            <person name="Silva-Franco F."/>
            <person name="Soanes D."/>
            <person name="Syed K."/>
            <person name="Tagua V.G."/>
            <person name="Talbot N.J."/>
            <person name="Thon M."/>
            <person name="De vries R.P."/>
            <person name="Wiebenga A."/>
            <person name="Yadav J.S."/>
            <person name="Braun E.L."/>
            <person name="Baker S."/>
            <person name="Garre V."/>
            <person name="Horwitz B."/>
            <person name="Torres-Martinez S."/>
            <person name="Idnurm A."/>
            <person name="Herrera-Estrella A."/>
            <person name="Gabaldon T."/>
            <person name="Grigoriev I.V."/>
        </authorList>
    </citation>
    <scope>NUCLEOTIDE SEQUENCE [LARGE SCALE GENOMIC DNA]</scope>
    <source>
        <strain evidence="10">NRRL 1555(-)</strain>
    </source>
</reference>
<evidence type="ECO:0000256" key="2">
    <source>
        <dbReference type="ARBA" id="ARBA00022679"/>
    </source>
</evidence>
<dbReference type="OrthoDB" id="407390at2759"/>
<keyword evidence="6 7" id="KW-0496">Mitochondrion</keyword>
<evidence type="ECO:0000259" key="8">
    <source>
        <dbReference type="PROSITE" id="PS50109"/>
    </source>
</evidence>
<keyword evidence="3 7" id="KW-0547">Nucleotide-binding</keyword>
<dbReference type="EC" id="2.7.11.-" evidence="7"/>
<dbReference type="PANTHER" id="PTHR11947:SF25">
    <property type="entry name" value="[PYRUVATE DEHYDROGENASE (ACETYL-TRANSFERRING)] KINASE 2, MITOCHONDRIAL"/>
    <property type="match status" value="1"/>
</dbReference>
<dbReference type="EMBL" id="KV440992">
    <property type="protein sequence ID" value="OAD69125.1"/>
    <property type="molecule type" value="Genomic_DNA"/>
</dbReference>
<evidence type="ECO:0000256" key="3">
    <source>
        <dbReference type="ARBA" id="ARBA00022741"/>
    </source>
</evidence>
<proteinExistence type="inferred from homology"/>
<gene>
    <name evidence="9" type="ORF">PHYBLDRAFT_149526</name>
</gene>
<dbReference type="GeneID" id="28993195"/>
<dbReference type="SUPFAM" id="SSF69012">
    <property type="entry name" value="alpha-ketoacid dehydrogenase kinase, N-terminal domain"/>
    <property type="match status" value="1"/>
</dbReference>
<keyword evidence="5 7" id="KW-0067">ATP-binding</keyword>
<sequence length="412" mass="46591">MRPFTPLRNNLASLVKTDLVPESLPRYAGSVQHFYRNKVLDGHVHQKATPITLRQLIFYERHRNTKRILASANYVRTELPIRLSHRIREFQNLPFIVGTNPFIQDVYDLYWKSFERLRTVPPITTLAENEDFCGVLRGTLEDHRVVIPRLALGISECLDHISSQRLDAFMNSTLKARISRRVLAEQHLVMSHVGTEIPISIFSSCSAHATLETCKALVMEHYPEQSKVPQVIVGEGEKDSKDTEFTYVSEQIQYILYQLLSNAVRHTIKHHSNAAGSYPPIKVTVCSNSTDVFFRISDRGGGILPEVYKSLWSYGVRNQIFGNFKHIPQHTGSVAEHSHDVPLGIGLPMSRAYAEYWGGEINVVTMDGWGTDAYVRIPKLGTQIENIDVEPTDEHAVLDSAHEGPTPCRLAV</sequence>
<evidence type="ECO:0000256" key="5">
    <source>
        <dbReference type="ARBA" id="ARBA00022840"/>
    </source>
</evidence>
<comment type="subcellular location">
    <subcellularLocation>
        <location evidence="7">Mitochondrion matrix</location>
    </subcellularLocation>
</comment>
<dbReference type="SMART" id="SM00387">
    <property type="entry name" value="HATPase_c"/>
    <property type="match status" value="1"/>
</dbReference>
<dbReference type="InterPro" id="IPR003594">
    <property type="entry name" value="HATPase_dom"/>
</dbReference>
<dbReference type="InterPro" id="IPR005467">
    <property type="entry name" value="His_kinase_dom"/>
</dbReference>
<dbReference type="SUPFAM" id="SSF55874">
    <property type="entry name" value="ATPase domain of HSP90 chaperone/DNA topoisomerase II/histidine kinase"/>
    <property type="match status" value="1"/>
</dbReference>
<keyword evidence="2 7" id="KW-0808">Transferase</keyword>
<dbReference type="AlphaFoldDB" id="A0A162WMQ4"/>
<evidence type="ECO:0000313" key="10">
    <source>
        <dbReference type="Proteomes" id="UP000077315"/>
    </source>
</evidence>
<dbReference type="PROSITE" id="PS50109">
    <property type="entry name" value="HIS_KIN"/>
    <property type="match status" value="1"/>
</dbReference>
<evidence type="ECO:0000313" key="9">
    <source>
        <dbReference type="EMBL" id="OAD69125.1"/>
    </source>
</evidence>
<dbReference type="InterPro" id="IPR036784">
    <property type="entry name" value="AK/P_DHK_N_sf"/>
</dbReference>
<evidence type="ECO:0000256" key="6">
    <source>
        <dbReference type="ARBA" id="ARBA00023128"/>
    </source>
</evidence>
<keyword evidence="4 7" id="KW-0418">Kinase</keyword>
<accession>A0A162WMQ4</accession>
<comment type="similarity">
    <text evidence="1 7">Belongs to the PDK/BCKDK protein kinase family.</text>
</comment>
<dbReference type="STRING" id="763407.A0A162WMQ4"/>
<dbReference type="Pfam" id="PF02518">
    <property type="entry name" value="HATPase_c"/>
    <property type="match status" value="1"/>
</dbReference>
<dbReference type="VEuPathDB" id="FungiDB:PHYBLDRAFT_149526"/>
<feature type="domain" description="Histidine kinase" evidence="8">
    <location>
        <begin position="251"/>
        <end position="381"/>
    </location>
</feature>
<evidence type="ECO:0000256" key="4">
    <source>
        <dbReference type="ARBA" id="ARBA00022777"/>
    </source>
</evidence>